<reference evidence="2 3" key="1">
    <citation type="submission" date="2015-09" db="EMBL/GenBank/DDBJ databases">
        <authorList>
            <consortium name="Pathogen Informatics"/>
        </authorList>
    </citation>
    <scope>NUCLEOTIDE SEQUENCE [LARGE SCALE GENOMIC DNA]</scope>
    <source>
        <strain evidence="2 3">2789STDY5834861</strain>
    </source>
</reference>
<organism evidence="2 3">
    <name type="scientific">Blautia obeum</name>
    <dbReference type="NCBI Taxonomy" id="40520"/>
    <lineage>
        <taxon>Bacteria</taxon>
        <taxon>Bacillati</taxon>
        <taxon>Bacillota</taxon>
        <taxon>Clostridia</taxon>
        <taxon>Lachnospirales</taxon>
        <taxon>Lachnospiraceae</taxon>
        <taxon>Blautia</taxon>
    </lineage>
</organism>
<accession>A0A174GTN5</accession>
<gene>
    <name evidence="2" type="ORF">ERS852476_03551</name>
</gene>
<sequence length="77" mass="7791">MTKIKNTKKGMAKKTLSMSLVVAMLATSNVPVWAAEFSDGSDAAVATEAPAAEAFSDEADAPVVEDTADVATDGATA</sequence>
<evidence type="ECO:0000256" key="1">
    <source>
        <dbReference type="SAM" id="SignalP"/>
    </source>
</evidence>
<protein>
    <submittedName>
        <fullName evidence="2">Uncharacterized protein</fullName>
    </submittedName>
</protein>
<dbReference type="Proteomes" id="UP000095645">
    <property type="component" value="Unassembled WGS sequence"/>
</dbReference>
<feature type="chain" id="PRO_5008022825" evidence="1">
    <location>
        <begin position="35"/>
        <end position="77"/>
    </location>
</feature>
<dbReference type="EMBL" id="CYZP01000049">
    <property type="protein sequence ID" value="CUO65873.1"/>
    <property type="molecule type" value="Genomic_DNA"/>
</dbReference>
<dbReference type="RefSeq" id="WP_055058899.1">
    <property type="nucleotide sequence ID" value="NZ_CYZP01000049.1"/>
</dbReference>
<proteinExistence type="predicted"/>
<evidence type="ECO:0000313" key="2">
    <source>
        <dbReference type="EMBL" id="CUO65873.1"/>
    </source>
</evidence>
<name>A0A174GTN5_9FIRM</name>
<keyword evidence="1" id="KW-0732">Signal</keyword>
<dbReference type="AlphaFoldDB" id="A0A174GTN5"/>
<feature type="signal peptide" evidence="1">
    <location>
        <begin position="1"/>
        <end position="34"/>
    </location>
</feature>
<evidence type="ECO:0000313" key="3">
    <source>
        <dbReference type="Proteomes" id="UP000095645"/>
    </source>
</evidence>